<dbReference type="PANTHER" id="PTHR11736">
    <property type="entry name" value="MELANOMA-ASSOCIATED ANTIGEN MAGE ANTIGEN"/>
    <property type="match status" value="1"/>
</dbReference>
<evidence type="ECO:0000313" key="4">
    <source>
        <dbReference type="RefSeq" id="XP_005086675.1"/>
    </source>
</evidence>
<dbReference type="InterPro" id="IPR041899">
    <property type="entry name" value="MAGE_WH2"/>
</dbReference>
<dbReference type="eggNOG" id="KOG4562">
    <property type="taxonomic scope" value="Eukaryota"/>
</dbReference>
<dbReference type="SMART" id="SM01373">
    <property type="entry name" value="MAGE"/>
    <property type="match status" value="1"/>
</dbReference>
<dbReference type="RefSeq" id="XP_005086675.1">
    <property type="nucleotide sequence ID" value="XM_005086618.1"/>
</dbReference>
<dbReference type="PROSITE" id="PS50838">
    <property type="entry name" value="MAGE"/>
    <property type="match status" value="1"/>
</dbReference>
<evidence type="ECO:0000256" key="1">
    <source>
        <dbReference type="SAM" id="MobiDB-lite"/>
    </source>
</evidence>
<dbReference type="GO" id="GO:0005634">
    <property type="term" value="C:nucleus"/>
    <property type="evidence" value="ECO:0007669"/>
    <property type="project" value="TreeGrafter"/>
</dbReference>
<dbReference type="InterPro" id="IPR037445">
    <property type="entry name" value="MAGE"/>
</dbReference>
<name>A0A1U7QV49_MESAU</name>
<evidence type="ECO:0000313" key="3">
    <source>
        <dbReference type="Proteomes" id="UP000886700"/>
    </source>
</evidence>
<dbReference type="FunFam" id="1.10.10.1210:FF:000001">
    <property type="entry name" value="melanoma-associated antigen D1"/>
    <property type="match status" value="1"/>
</dbReference>
<dbReference type="Gene3D" id="1.10.10.1210">
    <property type="entry name" value="MAGE homology domain, winged helix WH2 motif"/>
    <property type="match status" value="1"/>
</dbReference>
<dbReference type="GeneID" id="101837035"/>
<proteinExistence type="predicted"/>
<feature type="compositionally biased region" description="Polar residues" evidence="1">
    <location>
        <begin position="342"/>
        <end position="351"/>
    </location>
</feature>
<keyword evidence="3" id="KW-1185">Reference proteome</keyword>
<dbReference type="InterPro" id="IPR041898">
    <property type="entry name" value="MAGE_WH1"/>
</dbReference>
<feature type="domain" description="MAGE" evidence="2">
    <location>
        <begin position="121"/>
        <end position="317"/>
    </location>
</feature>
<accession>A0A1U7QV49</accession>
<dbReference type="KEGG" id="maua:101837035"/>
<dbReference type="AlphaFoldDB" id="A0A1U7QV49"/>
<organism evidence="3 4">
    <name type="scientific">Mesocricetus auratus</name>
    <name type="common">Golden hamster</name>
    <dbReference type="NCBI Taxonomy" id="10036"/>
    <lineage>
        <taxon>Eukaryota</taxon>
        <taxon>Metazoa</taxon>
        <taxon>Chordata</taxon>
        <taxon>Craniata</taxon>
        <taxon>Vertebrata</taxon>
        <taxon>Euteleostomi</taxon>
        <taxon>Mammalia</taxon>
        <taxon>Eutheria</taxon>
        <taxon>Euarchontoglires</taxon>
        <taxon>Glires</taxon>
        <taxon>Rodentia</taxon>
        <taxon>Myomorpha</taxon>
        <taxon>Muroidea</taxon>
        <taxon>Cricetidae</taxon>
        <taxon>Cricetinae</taxon>
        <taxon>Mesocricetus</taxon>
    </lineage>
</organism>
<feature type="region of interest" description="Disordered" evidence="1">
    <location>
        <begin position="325"/>
        <end position="352"/>
    </location>
</feature>
<dbReference type="PANTHER" id="PTHR11736:SF84">
    <property type="entry name" value="MELANOMA-ASSOCIATED ANTIGEN C2"/>
    <property type="match status" value="1"/>
</dbReference>
<gene>
    <name evidence="4" type="primary">LOC101837035</name>
</gene>
<dbReference type="OrthoDB" id="205198at2759"/>
<evidence type="ECO:0000259" key="2">
    <source>
        <dbReference type="PROSITE" id="PS50838"/>
    </source>
</evidence>
<protein>
    <submittedName>
        <fullName evidence="4">Melanoma-associated antigen 10-like</fullName>
    </submittedName>
</protein>
<sequence length="369" mass="42757">MVVMEDKEEEVLDVEDQGEVAVVKDEDDEVTFLEKYTKVMVVEDEDDEVTFVEKKDTEVVVVEDEDDEVIFVEKKDTEVVVVEDEDDEVTFVEKDTEVVVVEDKNDELIVIDSESLWEKLQNKNVTDLVNLMILKYRMKEPITKLEMLNTVTEEHKKEFPMIFKEASKCLDIIFGIDVKENNPVNHSYVLTNSLNLTYEDKDQRMPTNGFLILILGVVFMEENCASEESIWKFLNIMGVYNGEEHFIYGDATKLLTGVFIEQNYLEYQEVPKSEPPRYVFQWGPRAYAETTKMKVLEFLAKVTGRDPISFSLWYEEAFRDDAEQRSHRRGSKISATHKPISHNESAATAAQSEEFVAESVYTVSEENRH</sequence>
<reference evidence="4" key="1">
    <citation type="submission" date="2025-08" db="UniProtKB">
        <authorList>
            <consortium name="RefSeq"/>
        </authorList>
    </citation>
    <scope>IDENTIFICATION</scope>
    <source>
        <tissue evidence="4">Liver</tissue>
    </source>
</reference>
<dbReference type="InterPro" id="IPR002190">
    <property type="entry name" value="MHD_dom"/>
</dbReference>
<dbReference type="Gene3D" id="1.10.10.1200">
    <property type="entry name" value="MAGE homology domain, winged helix WH1 motif"/>
    <property type="match status" value="1"/>
</dbReference>
<dbReference type="GO" id="GO:0000122">
    <property type="term" value="P:negative regulation of transcription by RNA polymerase II"/>
    <property type="evidence" value="ECO:0007669"/>
    <property type="project" value="TreeGrafter"/>
</dbReference>
<dbReference type="Pfam" id="PF01454">
    <property type="entry name" value="MAGE"/>
    <property type="match status" value="1"/>
</dbReference>
<dbReference type="Proteomes" id="UP000886700">
    <property type="component" value="Unplaced"/>
</dbReference>